<dbReference type="Proteomes" id="UP000218690">
    <property type="component" value="Unassembled WGS sequence"/>
</dbReference>
<evidence type="ECO:0000256" key="1">
    <source>
        <dbReference type="SAM" id="Phobius"/>
    </source>
</evidence>
<organism evidence="2 3">
    <name type="scientific">Corynebacterium accolens</name>
    <dbReference type="NCBI Taxonomy" id="38284"/>
    <lineage>
        <taxon>Bacteria</taxon>
        <taxon>Bacillati</taxon>
        <taxon>Actinomycetota</taxon>
        <taxon>Actinomycetes</taxon>
        <taxon>Mycobacteriales</taxon>
        <taxon>Corynebacteriaceae</taxon>
        <taxon>Corynebacterium</taxon>
    </lineage>
</organism>
<sequence length="383" mass="42633">MKRLINWSSRMTKVIVAAIVFLLLGSVLPPLYNNQARPLPDDLNFTIDTAPTQGTALNVSRAVQHKKPADTHGNPDCDAKDAPLYCYAEERDVSLKRTTRTSPTADDAVASADSLLQVTSNGQTIAEIKENSLLNRESAYPVAGPNSSQQVDIAPLNISAAGRDFSRDGISYFFPAKAEQRSYPYFDPMTQTTAPIDFTGTEKRETIPTYIFHQEIEPVALAYSLGVLQQQTPDEKATRMSPEKLQRSGPAQAMFDEESLRRFGLDPTEHVSLEPFYTVKRDVWVEPTTGTIVDAHEDIKIFLATDQDQAKKMVAEDDTTDRSLFQASLNWSDATKKERLDTVRTTINNVKILSIIGWLGKVIGVILLAYAAFMYMRRHRVGA</sequence>
<feature type="transmembrane region" description="Helical" evidence="1">
    <location>
        <begin position="352"/>
        <end position="373"/>
    </location>
</feature>
<dbReference type="Pfam" id="PF11271">
    <property type="entry name" value="PorA"/>
    <property type="match status" value="1"/>
</dbReference>
<reference evidence="2 3" key="1">
    <citation type="submission" date="2017-09" db="EMBL/GenBank/DDBJ databases">
        <title>Draft Genome Sequence of Corynebacterium accolens AH4003.</title>
        <authorList>
            <person name="Chen Y."/>
            <person name="Oosthuysen W.F."/>
            <person name="Kelley S."/>
            <person name="Horswill A."/>
        </authorList>
    </citation>
    <scope>NUCLEOTIDE SEQUENCE [LARGE SCALE GENOMIC DNA]</scope>
    <source>
        <strain evidence="2 3">AH4003</strain>
    </source>
</reference>
<dbReference type="AlphaFoldDB" id="A0A2A4AHN8"/>
<gene>
    <name evidence="2" type="ORF">COM45_09025</name>
</gene>
<evidence type="ECO:0000313" key="3">
    <source>
        <dbReference type="Proteomes" id="UP000218690"/>
    </source>
</evidence>
<name>A0A2A4AHN8_9CORY</name>
<evidence type="ECO:0008006" key="4">
    <source>
        <dbReference type="Google" id="ProtNLM"/>
    </source>
</evidence>
<protein>
    <recommendedName>
        <fullName evidence="4">DUF3068 domain-containing protein</fullName>
    </recommendedName>
</protein>
<accession>A0A2A4AHN8</accession>
<dbReference type="EMBL" id="NWBP01000025">
    <property type="protein sequence ID" value="PCC82433.1"/>
    <property type="molecule type" value="Genomic_DNA"/>
</dbReference>
<proteinExistence type="predicted"/>
<keyword evidence="1" id="KW-1133">Transmembrane helix</keyword>
<evidence type="ECO:0000313" key="2">
    <source>
        <dbReference type="EMBL" id="PCC82433.1"/>
    </source>
</evidence>
<comment type="caution">
    <text evidence="2">The sequence shown here is derived from an EMBL/GenBank/DDBJ whole genome shotgun (WGS) entry which is preliminary data.</text>
</comment>
<keyword evidence="1" id="KW-0812">Transmembrane</keyword>
<dbReference type="InterPro" id="IPR021424">
    <property type="entry name" value="PorA"/>
</dbReference>
<keyword evidence="1" id="KW-0472">Membrane</keyword>